<organism evidence="2 3">
    <name type="scientific">Pyxidicoccus fallax</name>
    <dbReference type="NCBI Taxonomy" id="394095"/>
    <lineage>
        <taxon>Bacteria</taxon>
        <taxon>Pseudomonadati</taxon>
        <taxon>Myxococcota</taxon>
        <taxon>Myxococcia</taxon>
        <taxon>Myxococcales</taxon>
        <taxon>Cystobacterineae</taxon>
        <taxon>Myxococcaceae</taxon>
        <taxon>Pyxidicoccus</taxon>
    </lineage>
</organism>
<dbReference type="AlphaFoldDB" id="A0A848LU65"/>
<evidence type="ECO:0000313" key="2">
    <source>
        <dbReference type="EMBL" id="NMO21558.1"/>
    </source>
</evidence>
<dbReference type="PROSITE" id="PS51257">
    <property type="entry name" value="PROKAR_LIPOPROTEIN"/>
    <property type="match status" value="1"/>
</dbReference>
<feature type="signal peptide" evidence="1">
    <location>
        <begin position="1"/>
        <end position="19"/>
    </location>
</feature>
<protein>
    <recommendedName>
        <fullName evidence="4">Lipoprotein</fullName>
    </recommendedName>
</protein>
<dbReference type="Proteomes" id="UP000518300">
    <property type="component" value="Unassembled WGS sequence"/>
</dbReference>
<reference evidence="2 3" key="1">
    <citation type="submission" date="2020-04" db="EMBL/GenBank/DDBJ databases">
        <title>Draft genome of Pyxidicoccus fallax type strain.</title>
        <authorList>
            <person name="Whitworth D.E."/>
        </authorList>
    </citation>
    <scope>NUCLEOTIDE SEQUENCE [LARGE SCALE GENOMIC DNA]</scope>
    <source>
        <strain evidence="2 3">DSM 14698</strain>
    </source>
</reference>
<proteinExistence type="predicted"/>
<evidence type="ECO:0000313" key="3">
    <source>
        <dbReference type="Proteomes" id="UP000518300"/>
    </source>
</evidence>
<name>A0A848LU65_9BACT</name>
<keyword evidence="1" id="KW-0732">Signal</keyword>
<gene>
    <name evidence="2" type="ORF">HG543_42940</name>
</gene>
<comment type="caution">
    <text evidence="2">The sequence shown here is derived from an EMBL/GenBank/DDBJ whole genome shotgun (WGS) entry which is preliminary data.</text>
</comment>
<evidence type="ECO:0008006" key="4">
    <source>
        <dbReference type="Google" id="ProtNLM"/>
    </source>
</evidence>
<dbReference type="EMBL" id="JABBJJ010000333">
    <property type="protein sequence ID" value="NMO21558.1"/>
    <property type="molecule type" value="Genomic_DNA"/>
</dbReference>
<keyword evidence="3" id="KW-1185">Reference proteome</keyword>
<sequence length="133" mass="14896">MCRAITLLLLSLLTGCSTARVVRLETDRGQVLTFKPHLAEAGPVQLEEDEFMEAVASVSSRIRPPVHPQEEARRLFDMDAREGAYLFDARTRRMTPLGPGEHLEREVAAADLELTRAYLRWCERTGRGGDCLG</sequence>
<feature type="chain" id="PRO_5032291221" description="Lipoprotein" evidence="1">
    <location>
        <begin position="20"/>
        <end position="133"/>
    </location>
</feature>
<accession>A0A848LU65</accession>
<evidence type="ECO:0000256" key="1">
    <source>
        <dbReference type="SAM" id="SignalP"/>
    </source>
</evidence>
<feature type="non-terminal residue" evidence="2">
    <location>
        <position position="133"/>
    </location>
</feature>